<dbReference type="EMBL" id="JAYMYQ010000010">
    <property type="protein sequence ID" value="KAK7308585.1"/>
    <property type="molecule type" value="Genomic_DNA"/>
</dbReference>
<dbReference type="AlphaFoldDB" id="A0AAN9PQT2"/>
<evidence type="ECO:0000313" key="3">
    <source>
        <dbReference type="Proteomes" id="UP001367508"/>
    </source>
</evidence>
<keyword evidence="3" id="KW-1185">Reference proteome</keyword>
<evidence type="ECO:0000256" key="1">
    <source>
        <dbReference type="SAM" id="MobiDB-lite"/>
    </source>
</evidence>
<comment type="caution">
    <text evidence="2">The sequence shown here is derived from an EMBL/GenBank/DDBJ whole genome shotgun (WGS) entry which is preliminary data.</text>
</comment>
<protein>
    <submittedName>
        <fullName evidence="2">Uncharacterized protein</fullName>
    </submittedName>
</protein>
<evidence type="ECO:0000313" key="2">
    <source>
        <dbReference type="EMBL" id="KAK7308585.1"/>
    </source>
</evidence>
<organism evidence="2 3">
    <name type="scientific">Canavalia gladiata</name>
    <name type="common">Sword bean</name>
    <name type="synonym">Dolichos gladiatus</name>
    <dbReference type="NCBI Taxonomy" id="3824"/>
    <lineage>
        <taxon>Eukaryota</taxon>
        <taxon>Viridiplantae</taxon>
        <taxon>Streptophyta</taxon>
        <taxon>Embryophyta</taxon>
        <taxon>Tracheophyta</taxon>
        <taxon>Spermatophyta</taxon>
        <taxon>Magnoliopsida</taxon>
        <taxon>eudicotyledons</taxon>
        <taxon>Gunneridae</taxon>
        <taxon>Pentapetalae</taxon>
        <taxon>rosids</taxon>
        <taxon>fabids</taxon>
        <taxon>Fabales</taxon>
        <taxon>Fabaceae</taxon>
        <taxon>Papilionoideae</taxon>
        <taxon>50 kb inversion clade</taxon>
        <taxon>NPAAA clade</taxon>
        <taxon>indigoferoid/millettioid clade</taxon>
        <taxon>Phaseoleae</taxon>
        <taxon>Canavalia</taxon>
    </lineage>
</organism>
<name>A0AAN9PQT2_CANGL</name>
<feature type="region of interest" description="Disordered" evidence="1">
    <location>
        <begin position="186"/>
        <end position="211"/>
    </location>
</feature>
<sequence>MFHLLPSDSVDDIHILFCHRLDYTLYVQLKRVTFYLLPSDSVDDIHVLFCHRLDRTTLRATETRRLRSTTLRMTVEVGEIMEERQLIRAEEDNEEKFDTINDSINDVHFEDSEEERDTGADDGFNLNEIGEAEIALNEKIHNIKTYGSPYLKKQNARKNVKQNAPGSIQRFFVEKDNIVNDQEVYNSKDVNEKGNSIDTHGAGDIAIPKDDQQKVEVNNQLHLKEKKPPQA</sequence>
<gene>
    <name evidence="2" type="ORF">VNO77_42204</name>
</gene>
<reference evidence="2 3" key="1">
    <citation type="submission" date="2024-01" db="EMBL/GenBank/DDBJ databases">
        <title>The genomes of 5 underutilized Papilionoideae crops provide insights into root nodulation and disease resistanc.</title>
        <authorList>
            <person name="Jiang F."/>
        </authorList>
    </citation>
    <scope>NUCLEOTIDE SEQUENCE [LARGE SCALE GENOMIC DNA]</scope>
    <source>
        <strain evidence="2">LVBAO_FW01</strain>
        <tissue evidence="2">Leaves</tissue>
    </source>
</reference>
<proteinExistence type="predicted"/>
<accession>A0AAN9PQT2</accession>
<dbReference type="Proteomes" id="UP001367508">
    <property type="component" value="Unassembled WGS sequence"/>
</dbReference>